<gene>
    <name evidence="1" type="ORF">LCGC14_1870420</name>
</gene>
<dbReference type="InterPro" id="IPR038601">
    <property type="entry name" value="MttB-like_sf"/>
</dbReference>
<accession>A0A0F9J3Z4</accession>
<evidence type="ECO:0000313" key="1">
    <source>
        <dbReference type="EMBL" id="KKL93867.1"/>
    </source>
</evidence>
<protein>
    <submittedName>
        <fullName evidence="1">Uncharacterized protein</fullName>
    </submittedName>
</protein>
<sequence length="86" mass="10157">MERLKILSNEEVCRIHDTALGVLEKTGLIIHHEDLLKKLLDAGFKVNENKKRVWFLLSIILCSRFPRPTRFQMRPPWCRLGWGRGM</sequence>
<reference evidence="1" key="1">
    <citation type="journal article" date="2015" name="Nature">
        <title>Complex archaea that bridge the gap between prokaryotes and eukaryotes.</title>
        <authorList>
            <person name="Spang A."/>
            <person name="Saw J.H."/>
            <person name="Jorgensen S.L."/>
            <person name="Zaremba-Niedzwiedzka K."/>
            <person name="Martijn J."/>
            <person name="Lind A.E."/>
            <person name="van Eijk R."/>
            <person name="Schleper C."/>
            <person name="Guy L."/>
            <person name="Ettema T.J."/>
        </authorList>
    </citation>
    <scope>NUCLEOTIDE SEQUENCE</scope>
</reference>
<dbReference type="EMBL" id="LAZR01019078">
    <property type="protein sequence ID" value="KKL93867.1"/>
    <property type="molecule type" value="Genomic_DNA"/>
</dbReference>
<name>A0A0F9J3Z4_9ZZZZ</name>
<proteinExistence type="predicted"/>
<dbReference type="Gene3D" id="3.20.20.480">
    <property type="entry name" value="Trimethylamine methyltransferase-like"/>
    <property type="match status" value="1"/>
</dbReference>
<comment type="caution">
    <text evidence="1">The sequence shown here is derived from an EMBL/GenBank/DDBJ whole genome shotgun (WGS) entry which is preliminary data.</text>
</comment>
<dbReference type="AlphaFoldDB" id="A0A0F9J3Z4"/>
<organism evidence="1">
    <name type="scientific">marine sediment metagenome</name>
    <dbReference type="NCBI Taxonomy" id="412755"/>
    <lineage>
        <taxon>unclassified sequences</taxon>
        <taxon>metagenomes</taxon>
        <taxon>ecological metagenomes</taxon>
    </lineage>
</organism>